<dbReference type="InterPro" id="IPR013083">
    <property type="entry name" value="Znf_RING/FYVE/PHD"/>
</dbReference>
<keyword evidence="7" id="KW-1185">Reference proteome</keyword>
<dbReference type="SUPFAM" id="SSF57850">
    <property type="entry name" value="RING/U-box"/>
    <property type="match status" value="1"/>
</dbReference>
<dbReference type="GO" id="GO:0061630">
    <property type="term" value="F:ubiquitin protein ligase activity"/>
    <property type="evidence" value="ECO:0007669"/>
    <property type="project" value="UniProtKB-EC"/>
</dbReference>
<evidence type="ECO:0000256" key="2">
    <source>
        <dbReference type="ARBA" id="ARBA00012483"/>
    </source>
</evidence>
<dbReference type="GO" id="GO:0016567">
    <property type="term" value="P:protein ubiquitination"/>
    <property type="evidence" value="ECO:0007669"/>
    <property type="project" value="TreeGrafter"/>
</dbReference>
<dbReference type="GO" id="GO:0008270">
    <property type="term" value="F:zinc ion binding"/>
    <property type="evidence" value="ECO:0007669"/>
    <property type="project" value="UniProtKB-KW"/>
</dbReference>
<accession>A0A6A3BB10</accession>
<evidence type="ECO:0000313" key="6">
    <source>
        <dbReference type="EMBL" id="KAE8712765.1"/>
    </source>
</evidence>
<keyword evidence="3" id="KW-0479">Metal-binding</keyword>
<comment type="caution">
    <text evidence="6">The sequence shown here is derived from an EMBL/GenBank/DDBJ whole genome shotgun (WGS) entry which is preliminary data.</text>
</comment>
<sequence length="221" mass="24746">MGHGFLETWRDGIPLLLSILAISRVCYHWRSYGSWGFGFELEIGQRGCDSIQVCRFEQMRFSILSQPPTTDDGATTPWCCSVRHLHAATTGIVPDDGVQKVKPKETEELNDVSQDDEELQRRAVMEALTAKIFADREDYIYSGEYEMLFGQFAENENAFTERPPALKSVVENLPSVVVTQEDLANNNAQCAVCKDEINLGEALKQLPCAHRYYGDCNPGSG</sequence>
<evidence type="ECO:0000313" key="7">
    <source>
        <dbReference type="Proteomes" id="UP000436088"/>
    </source>
</evidence>
<evidence type="ECO:0000256" key="3">
    <source>
        <dbReference type="ARBA" id="ARBA00022723"/>
    </source>
</evidence>
<dbReference type="GO" id="GO:0005737">
    <property type="term" value="C:cytoplasm"/>
    <property type="evidence" value="ECO:0007669"/>
    <property type="project" value="TreeGrafter"/>
</dbReference>
<gene>
    <name evidence="6" type="ORF">F3Y22_tig00110229pilonHSYRG00035</name>
</gene>
<evidence type="ECO:0000256" key="1">
    <source>
        <dbReference type="ARBA" id="ARBA00000900"/>
    </source>
</evidence>
<dbReference type="PANTHER" id="PTHR15710:SF108">
    <property type="entry name" value="OS03G0286100 PROTEIN"/>
    <property type="match status" value="1"/>
</dbReference>
<evidence type="ECO:0000256" key="4">
    <source>
        <dbReference type="ARBA" id="ARBA00022771"/>
    </source>
</evidence>
<reference evidence="6" key="1">
    <citation type="submission" date="2019-09" db="EMBL/GenBank/DDBJ databases">
        <title>Draft genome information of white flower Hibiscus syriacus.</title>
        <authorList>
            <person name="Kim Y.-M."/>
        </authorList>
    </citation>
    <scope>NUCLEOTIDE SEQUENCE [LARGE SCALE GENOMIC DNA]</scope>
    <source>
        <strain evidence="6">YM2019G1</strain>
    </source>
</reference>
<dbReference type="EC" id="2.3.2.27" evidence="2"/>
<dbReference type="AlphaFoldDB" id="A0A6A3BB10"/>
<keyword evidence="4" id="KW-0863">Zinc-finger</keyword>
<evidence type="ECO:0000256" key="5">
    <source>
        <dbReference type="ARBA" id="ARBA00022833"/>
    </source>
</evidence>
<dbReference type="Gene3D" id="3.30.40.10">
    <property type="entry name" value="Zinc/RING finger domain, C3HC4 (zinc finger)"/>
    <property type="match status" value="1"/>
</dbReference>
<dbReference type="EMBL" id="VEPZ02000887">
    <property type="protein sequence ID" value="KAE8712765.1"/>
    <property type="molecule type" value="Genomic_DNA"/>
</dbReference>
<dbReference type="Proteomes" id="UP000436088">
    <property type="component" value="Unassembled WGS sequence"/>
</dbReference>
<keyword evidence="5" id="KW-0862">Zinc</keyword>
<proteinExistence type="predicted"/>
<protein>
    <recommendedName>
        <fullName evidence="2">RING-type E3 ubiquitin transferase</fullName>
        <ecNumber evidence="2">2.3.2.27</ecNumber>
    </recommendedName>
</protein>
<organism evidence="6 7">
    <name type="scientific">Hibiscus syriacus</name>
    <name type="common">Rose of Sharon</name>
    <dbReference type="NCBI Taxonomy" id="106335"/>
    <lineage>
        <taxon>Eukaryota</taxon>
        <taxon>Viridiplantae</taxon>
        <taxon>Streptophyta</taxon>
        <taxon>Embryophyta</taxon>
        <taxon>Tracheophyta</taxon>
        <taxon>Spermatophyta</taxon>
        <taxon>Magnoliopsida</taxon>
        <taxon>eudicotyledons</taxon>
        <taxon>Gunneridae</taxon>
        <taxon>Pentapetalae</taxon>
        <taxon>rosids</taxon>
        <taxon>malvids</taxon>
        <taxon>Malvales</taxon>
        <taxon>Malvaceae</taxon>
        <taxon>Malvoideae</taxon>
        <taxon>Hibiscus</taxon>
    </lineage>
</organism>
<comment type="catalytic activity">
    <reaction evidence="1">
        <text>S-ubiquitinyl-[E2 ubiquitin-conjugating enzyme]-L-cysteine + [acceptor protein]-L-lysine = [E2 ubiquitin-conjugating enzyme]-L-cysteine + N(6)-ubiquitinyl-[acceptor protein]-L-lysine.</text>
        <dbReference type="EC" id="2.3.2.27"/>
    </reaction>
</comment>
<dbReference type="PANTHER" id="PTHR15710">
    <property type="entry name" value="E3 UBIQUITIN-PROTEIN LIGASE PRAJA"/>
    <property type="match status" value="1"/>
</dbReference>
<name>A0A6A3BB10_HIBSY</name>